<evidence type="ECO:0000256" key="2">
    <source>
        <dbReference type="ARBA" id="ARBA00023125"/>
    </source>
</evidence>
<dbReference type="SUPFAM" id="SSF46785">
    <property type="entry name" value="Winged helix' DNA-binding domain"/>
    <property type="match status" value="1"/>
</dbReference>
<evidence type="ECO:0000313" key="8">
    <source>
        <dbReference type="Proteomes" id="UP000601990"/>
    </source>
</evidence>
<dbReference type="Pfam" id="PF13545">
    <property type="entry name" value="HTH_Crp_2"/>
    <property type="match status" value="1"/>
</dbReference>
<evidence type="ECO:0000313" key="7">
    <source>
        <dbReference type="EMBL" id="NMF92872.1"/>
    </source>
</evidence>
<keyword evidence="8" id="KW-1185">Reference proteome</keyword>
<dbReference type="InterPro" id="IPR018490">
    <property type="entry name" value="cNMP-bd_dom_sf"/>
</dbReference>
<dbReference type="Gene3D" id="2.60.120.10">
    <property type="entry name" value="Jelly Rolls"/>
    <property type="match status" value="1"/>
</dbReference>
<dbReference type="PROSITE" id="PS51063">
    <property type="entry name" value="HTH_CRP_2"/>
    <property type="match status" value="1"/>
</dbReference>
<dbReference type="Proteomes" id="UP000601990">
    <property type="component" value="Unassembled WGS sequence"/>
</dbReference>
<keyword evidence="2" id="KW-0238">DNA-binding</keyword>
<evidence type="ECO:0000259" key="5">
    <source>
        <dbReference type="PROSITE" id="PS50042"/>
    </source>
</evidence>
<reference evidence="7" key="1">
    <citation type="submission" date="2019-12" db="EMBL/GenBank/DDBJ databases">
        <title>Comparative genomics gives insights into the taxonomy of the Azoarcus-Aromatoleum group and reveals separate origins of nif in the plant-associated Azoarcus and non-plant-associated Aromatoleum sub-groups.</title>
        <authorList>
            <person name="Lafos M."/>
            <person name="Maluk M."/>
            <person name="Batista M."/>
            <person name="Junghare M."/>
            <person name="Carmona M."/>
            <person name="Faoro H."/>
            <person name="Cruz L.M."/>
            <person name="Battistoni F."/>
            <person name="De Souza E."/>
            <person name="Pedrosa F."/>
            <person name="Chen W.-M."/>
            <person name="Poole P.S."/>
            <person name="Dixon R.A."/>
            <person name="James E.K."/>
        </authorList>
    </citation>
    <scope>NUCLEOTIDE SEQUENCE</scope>
    <source>
        <strain evidence="7">U120</strain>
    </source>
</reference>
<dbReference type="InterPro" id="IPR036388">
    <property type="entry name" value="WH-like_DNA-bd_sf"/>
</dbReference>
<feature type="domain" description="HTH crp-type" evidence="6">
    <location>
        <begin position="176"/>
        <end position="250"/>
    </location>
</feature>
<accession>A0ABX1MY02</accession>
<gene>
    <name evidence="7" type="ORF">GO608_05975</name>
</gene>
<dbReference type="SMART" id="SM00419">
    <property type="entry name" value="HTH_CRP"/>
    <property type="match status" value="1"/>
</dbReference>
<sequence length="259" mass="28756">MPRIACSPGTRSEPVSSTACSPSGQEHAETDRLCRLLVHVPLLSGFSPAEIARFAHGVREQNVDRGCVVFHKGDPCHGFHLVLAGQVKLAFTSAEGHEKVIEIILPGQTFGEAVMFMDKPYVVMAQALTDCKLLHISKSVVFDEMDRDPVFCRKIIAGLSHRLHHLIADVETYSLRSGRERIVGYLLRQEEIDGEPRTSGYVSVRLPTSKGTIASRLNLTQEHFSRILHELIEAGLICVEGRTIHIPDIEKLRTTQGQF</sequence>
<organism evidence="7 8">
    <name type="scientific">Aromatoleum buckelii</name>
    <dbReference type="NCBI Taxonomy" id="200254"/>
    <lineage>
        <taxon>Bacteria</taxon>
        <taxon>Pseudomonadati</taxon>
        <taxon>Pseudomonadota</taxon>
        <taxon>Betaproteobacteria</taxon>
        <taxon>Rhodocyclales</taxon>
        <taxon>Rhodocyclaceae</taxon>
        <taxon>Aromatoleum</taxon>
    </lineage>
</organism>
<dbReference type="InterPro" id="IPR012318">
    <property type="entry name" value="HTH_CRP"/>
</dbReference>
<dbReference type="SMART" id="SM00100">
    <property type="entry name" value="cNMP"/>
    <property type="match status" value="1"/>
</dbReference>
<evidence type="ECO:0000259" key="6">
    <source>
        <dbReference type="PROSITE" id="PS51063"/>
    </source>
</evidence>
<evidence type="ECO:0000256" key="3">
    <source>
        <dbReference type="ARBA" id="ARBA00023163"/>
    </source>
</evidence>
<feature type="compositionally biased region" description="Polar residues" evidence="4">
    <location>
        <begin position="9"/>
        <end position="24"/>
    </location>
</feature>
<keyword evidence="1" id="KW-0805">Transcription regulation</keyword>
<dbReference type="EMBL" id="WTVH01000008">
    <property type="protein sequence ID" value="NMF92872.1"/>
    <property type="molecule type" value="Genomic_DNA"/>
</dbReference>
<evidence type="ECO:0000256" key="4">
    <source>
        <dbReference type="SAM" id="MobiDB-lite"/>
    </source>
</evidence>
<dbReference type="InterPro" id="IPR000595">
    <property type="entry name" value="cNMP-bd_dom"/>
</dbReference>
<dbReference type="Pfam" id="PF00027">
    <property type="entry name" value="cNMP_binding"/>
    <property type="match status" value="1"/>
</dbReference>
<dbReference type="Gene3D" id="1.10.10.10">
    <property type="entry name" value="Winged helix-like DNA-binding domain superfamily/Winged helix DNA-binding domain"/>
    <property type="match status" value="1"/>
</dbReference>
<dbReference type="PROSITE" id="PS50042">
    <property type="entry name" value="CNMP_BINDING_3"/>
    <property type="match status" value="1"/>
</dbReference>
<keyword evidence="3" id="KW-0804">Transcription</keyword>
<dbReference type="InterPro" id="IPR050397">
    <property type="entry name" value="Env_Response_Regulators"/>
</dbReference>
<comment type="caution">
    <text evidence="7">The sequence shown here is derived from an EMBL/GenBank/DDBJ whole genome shotgun (WGS) entry which is preliminary data.</text>
</comment>
<dbReference type="InterPro" id="IPR036390">
    <property type="entry name" value="WH_DNA-bd_sf"/>
</dbReference>
<protein>
    <submittedName>
        <fullName evidence="7">Cyclic nucleotide-binding domain-containing protein</fullName>
    </submittedName>
</protein>
<dbReference type="RefSeq" id="WP_169198167.1">
    <property type="nucleotide sequence ID" value="NZ_WTVH02000010.1"/>
</dbReference>
<name>A0ABX1MY02_9RHOO</name>
<dbReference type="InterPro" id="IPR014710">
    <property type="entry name" value="RmlC-like_jellyroll"/>
</dbReference>
<proteinExistence type="predicted"/>
<dbReference type="SUPFAM" id="SSF51206">
    <property type="entry name" value="cAMP-binding domain-like"/>
    <property type="match status" value="1"/>
</dbReference>
<evidence type="ECO:0000256" key="1">
    <source>
        <dbReference type="ARBA" id="ARBA00023015"/>
    </source>
</evidence>
<feature type="region of interest" description="Disordered" evidence="4">
    <location>
        <begin position="1"/>
        <end position="24"/>
    </location>
</feature>
<dbReference type="PANTHER" id="PTHR24567">
    <property type="entry name" value="CRP FAMILY TRANSCRIPTIONAL REGULATORY PROTEIN"/>
    <property type="match status" value="1"/>
</dbReference>
<feature type="domain" description="Cyclic nucleotide-binding" evidence="5">
    <location>
        <begin position="42"/>
        <end position="138"/>
    </location>
</feature>
<dbReference type="CDD" id="cd00038">
    <property type="entry name" value="CAP_ED"/>
    <property type="match status" value="1"/>
</dbReference>
<dbReference type="PANTHER" id="PTHR24567:SF26">
    <property type="entry name" value="REGULATORY PROTEIN YEIL"/>
    <property type="match status" value="1"/>
</dbReference>